<feature type="compositionally biased region" description="Basic and acidic residues" evidence="1">
    <location>
        <begin position="1"/>
        <end position="16"/>
    </location>
</feature>
<protein>
    <submittedName>
        <fullName evidence="2">RCG52353</fullName>
    </submittedName>
</protein>
<gene>
    <name evidence="2" type="ORF">rCG_52353</name>
</gene>
<sequence>MPSALKDERREGHLAAEKTGMQSGRKLPASEQARLCQGAPTSASLHLSMGLLLWLTFVQKCKELWIDAVNAVIDAVNEAMLSSRTR</sequence>
<dbReference type="AlphaFoldDB" id="A6K0Y3"/>
<reference evidence="2 3" key="1">
    <citation type="submission" date="2005-09" db="EMBL/GenBank/DDBJ databases">
        <authorList>
            <person name="Mural R.J."/>
            <person name="Li P.W."/>
            <person name="Adams M.D."/>
            <person name="Amanatides P.G."/>
            <person name="Baden-Tillson H."/>
            <person name="Barnstead M."/>
            <person name="Chin S.H."/>
            <person name="Dew I."/>
            <person name="Evans C.A."/>
            <person name="Ferriera S."/>
            <person name="Flanigan M."/>
            <person name="Fosler C."/>
            <person name="Glodek A."/>
            <person name="Gu Z."/>
            <person name="Holt R.A."/>
            <person name="Jennings D."/>
            <person name="Kraft C.L."/>
            <person name="Lu F."/>
            <person name="Nguyen T."/>
            <person name="Nusskern D.R."/>
            <person name="Pfannkoch C.M."/>
            <person name="Sitter C."/>
            <person name="Sutton G.G."/>
            <person name="Venter J.C."/>
            <person name="Wang Z."/>
            <person name="Woodage T."/>
            <person name="Zheng X.H."/>
            <person name="Zhong F."/>
        </authorList>
    </citation>
    <scope>NUCLEOTIDE SEQUENCE [LARGE SCALE GENOMIC DNA]</scope>
    <source>
        <strain>BN</strain>
        <strain evidence="3">Sprague-Dawley</strain>
    </source>
</reference>
<dbReference type="Proteomes" id="UP000234681">
    <property type="component" value="Chromosome 4"/>
</dbReference>
<organism evidence="2 3">
    <name type="scientific">Rattus norvegicus</name>
    <name type="common">Rat</name>
    <dbReference type="NCBI Taxonomy" id="10116"/>
    <lineage>
        <taxon>Eukaryota</taxon>
        <taxon>Metazoa</taxon>
        <taxon>Chordata</taxon>
        <taxon>Craniata</taxon>
        <taxon>Vertebrata</taxon>
        <taxon>Euteleostomi</taxon>
        <taxon>Mammalia</taxon>
        <taxon>Eutheria</taxon>
        <taxon>Euarchontoglires</taxon>
        <taxon>Glires</taxon>
        <taxon>Rodentia</taxon>
        <taxon>Myomorpha</taxon>
        <taxon>Muroidea</taxon>
        <taxon>Muridae</taxon>
        <taxon>Murinae</taxon>
        <taxon>Rattus</taxon>
    </lineage>
</organism>
<name>A6K0Y3_RAT</name>
<evidence type="ECO:0000256" key="1">
    <source>
        <dbReference type="SAM" id="MobiDB-lite"/>
    </source>
</evidence>
<evidence type="ECO:0000313" key="2">
    <source>
        <dbReference type="EMBL" id="EDL88085.1"/>
    </source>
</evidence>
<feature type="region of interest" description="Disordered" evidence="1">
    <location>
        <begin position="1"/>
        <end position="30"/>
    </location>
</feature>
<proteinExistence type="predicted"/>
<dbReference type="EMBL" id="CH474011">
    <property type="protein sequence ID" value="EDL88085.1"/>
    <property type="molecule type" value="Genomic_DNA"/>
</dbReference>
<accession>A6K0Y3</accession>
<evidence type="ECO:0000313" key="3">
    <source>
        <dbReference type="Proteomes" id="UP000234681"/>
    </source>
</evidence>